<dbReference type="EMBL" id="AHEJ01000128">
    <property type="protein sequence ID" value="EOP50024.1"/>
    <property type="molecule type" value="Genomic_DNA"/>
</dbReference>
<keyword evidence="1" id="KW-0812">Transmembrane</keyword>
<name>A0A9W5VBP4_BACCE</name>
<feature type="transmembrane region" description="Helical" evidence="1">
    <location>
        <begin position="6"/>
        <end position="24"/>
    </location>
</feature>
<proteinExistence type="predicted"/>
<accession>A0A9W5VBP4</accession>
<keyword evidence="1" id="KW-1133">Transmembrane helix</keyword>
<organism evidence="2 3">
    <name type="scientific">Bacillus cereus ISP2954</name>
    <dbReference type="NCBI Taxonomy" id="1053215"/>
    <lineage>
        <taxon>Bacteria</taxon>
        <taxon>Bacillati</taxon>
        <taxon>Bacillota</taxon>
        <taxon>Bacilli</taxon>
        <taxon>Bacillales</taxon>
        <taxon>Bacillaceae</taxon>
        <taxon>Bacillus</taxon>
        <taxon>Bacillus cereus group</taxon>
    </lineage>
</organism>
<sequence length="35" mass="4045">MILNIVGQAILLIFFTTVVSWMVIDTLNFFRGIEE</sequence>
<keyword evidence="1" id="KW-0472">Membrane</keyword>
<reference evidence="2 3" key="1">
    <citation type="submission" date="2012-12" db="EMBL/GenBank/DDBJ databases">
        <title>The Genome Sequence of Bacillus cereus ISP2954.</title>
        <authorList>
            <consortium name="The Broad Institute Genome Sequencing Platform"/>
            <consortium name="The Broad Institute Genome Sequencing Center for Infectious Disease"/>
            <person name="Feldgarden M."/>
            <person name="Van der Auwera G.A."/>
            <person name="Mahillon J."/>
            <person name="Duprez V."/>
            <person name="Timmery S."/>
            <person name="Mattelet C."/>
            <person name="Dierick K."/>
            <person name="Sun M."/>
            <person name="Yu Z."/>
            <person name="Zhu L."/>
            <person name="Hu X."/>
            <person name="Shank E.B."/>
            <person name="Swiecicka I."/>
            <person name="Hansen B.M."/>
            <person name="Andrup L."/>
            <person name="Walker B."/>
            <person name="Young S.K."/>
            <person name="Zeng Q."/>
            <person name="Gargeya S."/>
            <person name="Fitzgerald M."/>
            <person name="Haas B."/>
            <person name="Abouelleil A."/>
            <person name="Alvarado L."/>
            <person name="Arachchi H.M."/>
            <person name="Berlin A.M."/>
            <person name="Chapman S.B."/>
            <person name="Dewar J."/>
            <person name="Goldberg J."/>
            <person name="Griggs A."/>
            <person name="Gujja S."/>
            <person name="Hansen M."/>
            <person name="Howarth C."/>
            <person name="Imamovic A."/>
            <person name="Larimer J."/>
            <person name="McCowan C."/>
            <person name="Murphy C."/>
            <person name="Neiman D."/>
            <person name="Pearson M."/>
            <person name="Priest M."/>
            <person name="Roberts A."/>
            <person name="Saif S."/>
            <person name="Shea T."/>
            <person name="Sisk P."/>
            <person name="Sykes S."/>
            <person name="Wortman J."/>
            <person name="Nusbaum C."/>
            <person name="Birren B."/>
        </authorList>
    </citation>
    <scope>NUCLEOTIDE SEQUENCE [LARGE SCALE GENOMIC DNA]</scope>
    <source>
        <strain evidence="2 3">ISP2954</strain>
    </source>
</reference>
<evidence type="ECO:0000313" key="2">
    <source>
        <dbReference type="EMBL" id="EOP50024.1"/>
    </source>
</evidence>
<dbReference type="AlphaFoldDB" id="A0A9W5VBP4"/>
<comment type="caution">
    <text evidence="2">The sequence shown here is derived from an EMBL/GenBank/DDBJ whole genome shotgun (WGS) entry which is preliminary data.</text>
</comment>
<evidence type="ECO:0000256" key="1">
    <source>
        <dbReference type="SAM" id="Phobius"/>
    </source>
</evidence>
<evidence type="ECO:0000313" key="3">
    <source>
        <dbReference type="Proteomes" id="UP000013989"/>
    </source>
</evidence>
<dbReference type="Proteomes" id="UP000013989">
    <property type="component" value="Unassembled WGS sequence"/>
</dbReference>
<gene>
    <name evidence="2" type="ORF">IGU_06860</name>
</gene>
<protein>
    <submittedName>
        <fullName evidence="2">Uncharacterized protein</fullName>
    </submittedName>
</protein>